<feature type="region of interest" description="Disordered" evidence="1">
    <location>
        <begin position="1"/>
        <end position="117"/>
    </location>
</feature>
<feature type="compositionally biased region" description="Polar residues" evidence="1">
    <location>
        <begin position="1"/>
        <end position="18"/>
    </location>
</feature>
<evidence type="ECO:0000313" key="3">
    <source>
        <dbReference type="Proteomes" id="UP000054166"/>
    </source>
</evidence>
<protein>
    <submittedName>
        <fullName evidence="2">Uncharacterized protein</fullName>
    </submittedName>
</protein>
<keyword evidence="3" id="KW-1185">Reference proteome</keyword>
<evidence type="ECO:0000313" key="2">
    <source>
        <dbReference type="EMBL" id="KIM86997.1"/>
    </source>
</evidence>
<feature type="compositionally biased region" description="Basic and acidic residues" evidence="1">
    <location>
        <begin position="35"/>
        <end position="77"/>
    </location>
</feature>
<proteinExistence type="predicted"/>
<name>A0A0C3CBB7_PILCF</name>
<sequence>MATYPNATITTGVTTVDNMETVELHETTQNDSEEREEREGMWRNEISKEKDTEESIEKEKRKTERRIDEKKEAKTEDMNEVYTAKQAANDDTAHQQPSTFDWATKVDVSDSLNPHFT</sequence>
<dbReference type="Proteomes" id="UP000054166">
    <property type="component" value="Unassembled WGS sequence"/>
</dbReference>
<reference evidence="3" key="2">
    <citation type="submission" date="2015-01" db="EMBL/GenBank/DDBJ databases">
        <title>Evolutionary Origins and Diversification of the Mycorrhizal Mutualists.</title>
        <authorList>
            <consortium name="DOE Joint Genome Institute"/>
            <consortium name="Mycorrhizal Genomics Consortium"/>
            <person name="Kohler A."/>
            <person name="Kuo A."/>
            <person name="Nagy L.G."/>
            <person name="Floudas D."/>
            <person name="Copeland A."/>
            <person name="Barry K.W."/>
            <person name="Cichocki N."/>
            <person name="Veneault-Fourrey C."/>
            <person name="LaButti K."/>
            <person name="Lindquist E.A."/>
            <person name="Lipzen A."/>
            <person name="Lundell T."/>
            <person name="Morin E."/>
            <person name="Murat C."/>
            <person name="Riley R."/>
            <person name="Ohm R."/>
            <person name="Sun H."/>
            <person name="Tunlid A."/>
            <person name="Henrissat B."/>
            <person name="Grigoriev I.V."/>
            <person name="Hibbett D.S."/>
            <person name="Martin F."/>
        </authorList>
    </citation>
    <scope>NUCLEOTIDE SEQUENCE [LARGE SCALE GENOMIC DNA]</scope>
    <source>
        <strain evidence="3">F 1598</strain>
    </source>
</reference>
<organism evidence="2 3">
    <name type="scientific">Piloderma croceum (strain F 1598)</name>
    <dbReference type="NCBI Taxonomy" id="765440"/>
    <lineage>
        <taxon>Eukaryota</taxon>
        <taxon>Fungi</taxon>
        <taxon>Dikarya</taxon>
        <taxon>Basidiomycota</taxon>
        <taxon>Agaricomycotina</taxon>
        <taxon>Agaricomycetes</taxon>
        <taxon>Agaricomycetidae</taxon>
        <taxon>Atheliales</taxon>
        <taxon>Atheliaceae</taxon>
        <taxon>Piloderma</taxon>
    </lineage>
</organism>
<dbReference type="AlphaFoldDB" id="A0A0C3CBB7"/>
<dbReference type="InParanoid" id="A0A0C3CBB7"/>
<reference evidence="2 3" key="1">
    <citation type="submission" date="2014-04" db="EMBL/GenBank/DDBJ databases">
        <authorList>
            <consortium name="DOE Joint Genome Institute"/>
            <person name="Kuo A."/>
            <person name="Tarkka M."/>
            <person name="Buscot F."/>
            <person name="Kohler A."/>
            <person name="Nagy L.G."/>
            <person name="Floudas D."/>
            <person name="Copeland A."/>
            <person name="Barry K.W."/>
            <person name="Cichocki N."/>
            <person name="Veneault-Fourrey C."/>
            <person name="LaButti K."/>
            <person name="Lindquist E.A."/>
            <person name="Lipzen A."/>
            <person name="Lundell T."/>
            <person name="Morin E."/>
            <person name="Murat C."/>
            <person name="Sun H."/>
            <person name="Tunlid A."/>
            <person name="Henrissat B."/>
            <person name="Grigoriev I.V."/>
            <person name="Hibbett D.S."/>
            <person name="Martin F."/>
            <person name="Nordberg H.P."/>
            <person name="Cantor M.N."/>
            <person name="Hua S.X."/>
        </authorList>
    </citation>
    <scope>NUCLEOTIDE SEQUENCE [LARGE SCALE GENOMIC DNA]</scope>
    <source>
        <strain evidence="2 3">F 1598</strain>
    </source>
</reference>
<accession>A0A0C3CBB7</accession>
<dbReference type="EMBL" id="KN832980">
    <property type="protein sequence ID" value="KIM86997.1"/>
    <property type="molecule type" value="Genomic_DNA"/>
</dbReference>
<gene>
    <name evidence="2" type="ORF">PILCRDRAFT_86130</name>
</gene>
<evidence type="ECO:0000256" key="1">
    <source>
        <dbReference type="SAM" id="MobiDB-lite"/>
    </source>
</evidence>
<dbReference type="HOGENOM" id="CLU_2085658_0_0_1"/>